<comment type="similarity">
    <text evidence="1">Belongs to the glutathione peroxidase family.</text>
</comment>
<evidence type="ECO:0000313" key="5">
    <source>
        <dbReference type="Proteomes" id="UP001176940"/>
    </source>
</evidence>
<dbReference type="Gene3D" id="3.40.30.10">
    <property type="entry name" value="Glutaredoxin"/>
    <property type="match status" value="1"/>
</dbReference>
<sequence>MIFDSIKGDQIFKDYNMEKSNIPHWFHEKTYVHFVNCYDSVSGTVYDYAALTLEGSQLIPFKQYKGKTLLFVNVATY</sequence>
<evidence type="ECO:0000256" key="1">
    <source>
        <dbReference type="ARBA" id="ARBA00006926"/>
    </source>
</evidence>
<comment type="caution">
    <text evidence="4">The sequence shown here is derived from an EMBL/GenBank/DDBJ whole genome shotgun (WGS) entry which is preliminary data.</text>
</comment>
<evidence type="ECO:0000256" key="2">
    <source>
        <dbReference type="ARBA" id="ARBA00022559"/>
    </source>
</evidence>
<dbReference type="InterPro" id="IPR000889">
    <property type="entry name" value="Glutathione_peroxidase"/>
</dbReference>
<keyword evidence="5" id="KW-1185">Reference proteome</keyword>
<keyword evidence="3" id="KW-0560">Oxidoreductase</keyword>
<dbReference type="Proteomes" id="UP001176940">
    <property type="component" value="Unassembled WGS sequence"/>
</dbReference>
<reference evidence="4" key="1">
    <citation type="submission" date="2023-07" db="EMBL/GenBank/DDBJ databases">
        <authorList>
            <person name="Stuckert A."/>
        </authorList>
    </citation>
    <scope>NUCLEOTIDE SEQUENCE</scope>
</reference>
<evidence type="ECO:0000313" key="4">
    <source>
        <dbReference type="EMBL" id="CAJ0948984.1"/>
    </source>
</evidence>
<evidence type="ECO:0008006" key="6">
    <source>
        <dbReference type="Google" id="ProtNLM"/>
    </source>
</evidence>
<dbReference type="EMBL" id="CAUEEQ010029374">
    <property type="protein sequence ID" value="CAJ0948984.1"/>
    <property type="molecule type" value="Genomic_DNA"/>
</dbReference>
<protein>
    <recommendedName>
        <fullName evidence="6">Glutathione peroxidase</fullName>
    </recommendedName>
</protein>
<gene>
    <name evidence="4" type="ORF">RIMI_LOCUS12402399</name>
</gene>
<dbReference type="PROSITE" id="PS51355">
    <property type="entry name" value="GLUTATHIONE_PEROXID_3"/>
    <property type="match status" value="1"/>
</dbReference>
<organism evidence="4 5">
    <name type="scientific">Ranitomeya imitator</name>
    <name type="common">mimic poison frog</name>
    <dbReference type="NCBI Taxonomy" id="111125"/>
    <lineage>
        <taxon>Eukaryota</taxon>
        <taxon>Metazoa</taxon>
        <taxon>Chordata</taxon>
        <taxon>Craniata</taxon>
        <taxon>Vertebrata</taxon>
        <taxon>Euteleostomi</taxon>
        <taxon>Amphibia</taxon>
        <taxon>Batrachia</taxon>
        <taxon>Anura</taxon>
        <taxon>Neobatrachia</taxon>
        <taxon>Hyloidea</taxon>
        <taxon>Dendrobatidae</taxon>
        <taxon>Dendrobatinae</taxon>
        <taxon>Ranitomeya</taxon>
    </lineage>
</organism>
<proteinExistence type="inferred from homology"/>
<evidence type="ECO:0000256" key="3">
    <source>
        <dbReference type="ARBA" id="ARBA00023002"/>
    </source>
</evidence>
<accession>A0ABN9LRQ0</accession>
<keyword evidence="2" id="KW-0575">Peroxidase</keyword>
<name>A0ABN9LRQ0_9NEOB</name>